<keyword evidence="4 13" id="KW-0813">Transport</keyword>
<dbReference type="Pfam" id="PF01312">
    <property type="entry name" value="Bac_export_2"/>
    <property type="match status" value="1"/>
</dbReference>
<dbReference type="GO" id="GO:0044780">
    <property type="term" value="P:bacterial-type flagellum assembly"/>
    <property type="evidence" value="ECO:0007669"/>
    <property type="project" value="InterPro"/>
</dbReference>
<dbReference type="PRINTS" id="PR00950">
    <property type="entry name" value="TYPE3IMSPROT"/>
</dbReference>
<keyword evidence="9 13" id="KW-1133">Transmembrane helix</keyword>
<feature type="transmembrane region" description="Helical" evidence="13">
    <location>
        <begin position="89"/>
        <end position="111"/>
    </location>
</feature>
<evidence type="ECO:0000256" key="2">
    <source>
        <dbReference type="ARBA" id="ARBA00010690"/>
    </source>
</evidence>
<name>A0A2T0XL79_9BURK</name>
<comment type="similarity">
    <text evidence="2 13">Belongs to the type III secretion exporter family.</text>
</comment>
<dbReference type="PANTHER" id="PTHR30531:SF12">
    <property type="entry name" value="FLAGELLAR BIOSYNTHETIC PROTEIN FLHB"/>
    <property type="match status" value="1"/>
</dbReference>
<dbReference type="Gene3D" id="3.40.1690.10">
    <property type="entry name" value="secretion proteins EscU"/>
    <property type="match status" value="1"/>
</dbReference>
<comment type="caution">
    <text evidence="13">Lacks conserved residue(s) required for the propagation of feature annotation.</text>
</comment>
<evidence type="ECO:0000256" key="9">
    <source>
        <dbReference type="ARBA" id="ARBA00022989"/>
    </source>
</evidence>
<dbReference type="InterPro" id="IPR029025">
    <property type="entry name" value="T3SS_substrate_exporter_C"/>
</dbReference>
<comment type="caution">
    <text evidence="15">The sequence shown here is derived from an EMBL/GenBank/DDBJ whole genome shotgun (WGS) entry which is preliminary data.</text>
</comment>
<evidence type="ECO:0000256" key="3">
    <source>
        <dbReference type="ARBA" id="ARBA00021622"/>
    </source>
</evidence>
<keyword evidence="16" id="KW-1185">Reference proteome</keyword>
<feature type="compositionally biased region" description="Basic and acidic residues" evidence="14">
    <location>
        <begin position="7"/>
        <end position="26"/>
    </location>
</feature>
<feature type="region of interest" description="Disordered" evidence="14">
    <location>
        <begin position="1"/>
        <end position="26"/>
    </location>
</feature>
<evidence type="ECO:0000256" key="11">
    <source>
        <dbReference type="ARBA" id="ARBA00023225"/>
    </source>
</evidence>
<keyword evidence="7 13" id="KW-1005">Bacterial flagellum biogenesis</keyword>
<evidence type="ECO:0000256" key="1">
    <source>
        <dbReference type="ARBA" id="ARBA00004651"/>
    </source>
</evidence>
<comment type="subcellular location">
    <subcellularLocation>
        <location evidence="1">Cell membrane</location>
        <topology evidence="1">Multi-pass membrane protein</topology>
    </subcellularLocation>
</comment>
<evidence type="ECO:0000256" key="4">
    <source>
        <dbReference type="ARBA" id="ARBA00022448"/>
    </source>
</evidence>
<evidence type="ECO:0000313" key="16">
    <source>
        <dbReference type="Proteomes" id="UP000238308"/>
    </source>
</evidence>
<feature type="transmembrane region" description="Helical" evidence="13">
    <location>
        <begin position="143"/>
        <end position="164"/>
    </location>
</feature>
<dbReference type="RefSeq" id="WP_106226974.1">
    <property type="nucleotide sequence ID" value="NZ_PVTV01000011.1"/>
</dbReference>
<gene>
    <name evidence="13" type="primary">flhB</name>
    <name evidence="15" type="ORF">BCM14_1162</name>
</gene>
<dbReference type="EMBL" id="PVTV01000011">
    <property type="protein sequence ID" value="PRY99709.1"/>
    <property type="molecule type" value="Genomic_DNA"/>
</dbReference>
<comment type="function">
    <text evidence="12 13">Required for formation of the rod structure in the basal body of the flagellar apparatus. Together with FliI and FliH, may constitute the export apparatus of flagellin.</text>
</comment>
<evidence type="ECO:0000256" key="10">
    <source>
        <dbReference type="ARBA" id="ARBA00023136"/>
    </source>
</evidence>
<keyword evidence="11 13" id="KW-1006">Bacterial flagellum protein export</keyword>
<dbReference type="InterPro" id="IPR006135">
    <property type="entry name" value="T3SS_substrate_exporter"/>
</dbReference>
<dbReference type="AlphaFoldDB" id="A0A2T0XL79"/>
<dbReference type="GO" id="GO:0009306">
    <property type="term" value="P:protein secretion"/>
    <property type="evidence" value="ECO:0007669"/>
    <property type="project" value="InterPro"/>
</dbReference>
<evidence type="ECO:0000256" key="6">
    <source>
        <dbReference type="ARBA" id="ARBA00022692"/>
    </source>
</evidence>
<dbReference type="FunFam" id="3.40.1690.10:FF:000001">
    <property type="entry name" value="Flagellar biosynthetic protein FlhB"/>
    <property type="match status" value="1"/>
</dbReference>
<dbReference type="NCBIfam" id="TIGR00328">
    <property type="entry name" value="flhB"/>
    <property type="match status" value="1"/>
</dbReference>
<evidence type="ECO:0000256" key="8">
    <source>
        <dbReference type="ARBA" id="ARBA00022927"/>
    </source>
</evidence>
<keyword evidence="6 13" id="KW-0812">Transmembrane</keyword>
<accession>A0A2T0XL79</accession>
<dbReference type="OrthoDB" id="9807950at2"/>
<dbReference type="SUPFAM" id="SSF160544">
    <property type="entry name" value="EscU C-terminal domain-like"/>
    <property type="match status" value="1"/>
</dbReference>
<protein>
    <recommendedName>
        <fullName evidence="3 13">Flagellar biosynthetic protein FlhB</fullName>
    </recommendedName>
</protein>
<organism evidence="15 16">
    <name type="scientific">Jezberella montanilacus</name>
    <dbReference type="NCBI Taxonomy" id="323426"/>
    <lineage>
        <taxon>Bacteria</taxon>
        <taxon>Pseudomonadati</taxon>
        <taxon>Pseudomonadota</taxon>
        <taxon>Betaproteobacteria</taxon>
        <taxon>Burkholderiales</taxon>
        <taxon>Alcaligenaceae</taxon>
        <taxon>Jezberella</taxon>
    </lineage>
</organism>
<reference evidence="15 16" key="1">
    <citation type="submission" date="2018-03" db="EMBL/GenBank/DDBJ databases">
        <title>Genomic Encyclopedia of Type Strains, Phase III (KMG-III): the genomes of soil and plant-associated and newly described type strains.</title>
        <authorList>
            <person name="Whitman W."/>
        </authorList>
    </citation>
    <scope>NUCLEOTIDE SEQUENCE [LARGE SCALE GENOMIC DNA]</scope>
    <source>
        <strain evidence="15 16">MWH-P2sevCIIIb</strain>
    </source>
</reference>
<keyword evidence="8 13" id="KW-0653">Protein transport</keyword>
<keyword evidence="5 13" id="KW-1003">Cell membrane</keyword>
<dbReference type="PANTHER" id="PTHR30531">
    <property type="entry name" value="FLAGELLAR BIOSYNTHETIC PROTEIN FLHB"/>
    <property type="match status" value="1"/>
</dbReference>
<evidence type="ECO:0000256" key="14">
    <source>
        <dbReference type="SAM" id="MobiDB-lite"/>
    </source>
</evidence>
<evidence type="ECO:0000256" key="7">
    <source>
        <dbReference type="ARBA" id="ARBA00022795"/>
    </source>
</evidence>
<dbReference type="GO" id="GO:0005886">
    <property type="term" value="C:plasma membrane"/>
    <property type="evidence" value="ECO:0007669"/>
    <property type="project" value="UniProtKB-SubCell"/>
</dbReference>
<proteinExistence type="inferred from homology"/>
<dbReference type="InterPro" id="IPR006136">
    <property type="entry name" value="FlhB"/>
</dbReference>
<dbReference type="Proteomes" id="UP000238308">
    <property type="component" value="Unassembled WGS sequence"/>
</dbReference>
<keyword evidence="15" id="KW-0966">Cell projection</keyword>
<keyword evidence="15" id="KW-0969">Cilium</keyword>
<evidence type="ECO:0000256" key="13">
    <source>
        <dbReference type="RuleBase" id="RU364091"/>
    </source>
</evidence>
<keyword evidence="15" id="KW-0282">Flagellum</keyword>
<keyword evidence="10 13" id="KW-0472">Membrane</keyword>
<feature type="transmembrane region" description="Helical" evidence="13">
    <location>
        <begin position="194"/>
        <end position="214"/>
    </location>
</feature>
<evidence type="ECO:0000256" key="12">
    <source>
        <dbReference type="ARBA" id="ARBA00025078"/>
    </source>
</evidence>
<dbReference type="Gene3D" id="6.10.250.2080">
    <property type="match status" value="1"/>
</dbReference>
<sequence length="386" mass="42749">MAEDSDLERSEQASQTRLDKAREEGDVPRSRDLSTFVTLICAATGMAVFGSQMGNAIQTTLTGSLTFDRTALYDTTIPLNQMAKQVADLLLAFAPFALLMLIAALGCPLLIGGWNVSFTHLTPNFGKLNPMEGLKNMVSQRSLVELIKSILKTLVIGVIAYLVIAKDFPVMLTLSSLAVDEGITKTKDLLLNGFFYTVSGIALIALIDAPYQMFAYAEKLKMSKEELTRESKEQNGNPQIKARIRRQQREMARRRMMSEIPNADVIITNPTHYAVAIRYDEQTMQAPRVVAMGVDEMALRIRAIGREHEVLIMESPKLARALFTHSELGDEIPQALYIAVAEILAYVFQLRNFRPGMGSYPIAPSYVDVPDELDPLLASIEQGRAS</sequence>
<evidence type="ECO:0000313" key="15">
    <source>
        <dbReference type="EMBL" id="PRY99709.1"/>
    </source>
</evidence>
<evidence type="ECO:0000256" key="5">
    <source>
        <dbReference type="ARBA" id="ARBA00022475"/>
    </source>
</evidence>